<dbReference type="AlphaFoldDB" id="A0A0H5LR15"/>
<evidence type="ECO:0000256" key="2">
    <source>
        <dbReference type="SAM" id="MobiDB-lite"/>
    </source>
</evidence>
<dbReference type="GO" id="GO:0005829">
    <property type="term" value="C:cytosol"/>
    <property type="evidence" value="ECO:0007669"/>
    <property type="project" value="TreeGrafter"/>
</dbReference>
<dbReference type="PANTHER" id="PTHR43172">
    <property type="entry name" value="ADENYLOSUCCINATE LYASE"/>
    <property type="match status" value="1"/>
</dbReference>
<feature type="region of interest" description="Disordered" evidence="2">
    <location>
        <begin position="265"/>
        <end position="289"/>
    </location>
</feature>
<dbReference type="Gene3D" id="1.10.275.10">
    <property type="entry name" value="Fumarase/aspartase (N-terminal domain)"/>
    <property type="match status" value="1"/>
</dbReference>
<evidence type="ECO:0000313" key="5">
    <source>
        <dbReference type="Proteomes" id="UP000043316"/>
    </source>
</evidence>
<dbReference type="GO" id="GO:0004018">
    <property type="term" value="F:N6-(1,2-dicarboxyethyl)AMP AMP-lyase (fumarate-forming) activity"/>
    <property type="evidence" value="ECO:0007669"/>
    <property type="project" value="TreeGrafter"/>
</dbReference>
<dbReference type="GeneID" id="61814931"/>
<dbReference type="Pfam" id="PF10397">
    <property type="entry name" value="ADSL_C"/>
    <property type="match status" value="1"/>
</dbReference>
<evidence type="ECO:0000256" key="1">
    <source>
        <dbReference type="ARBA" id="ARBA00023239"/>
    </source>
</evidence>
<dbReference type="PRINTS" id="PR00149">
    <property type="entry name" value="FUMRATELYASE"/>
</dbReference>
<accession>A0A0H5LR15</accession>
<dbReference type="Pfam" id="PF00206">
    <property type="entry name" value="Lyase_1"/>
    <property type="match status" value="1"/>
</dbReference>
<dbReference type="CDD" id="cd01597">
    <property type="entry name" value="pCLME"/>
    <property type="match status" value="1"/>
</dbReference>
<evidence type="ECO:0000259" key="3">
    <source>
        <dbReference type="SMART" id="SM00998"/>
    </source>
</evidence>
<keyword evidence="4" id="KW-0413">Isomerase</keyword>
<reference evidence="5" key="1">
    <citation type="submission" date="2015-03" db="EMBL/GenBank/DDBJ databases">
        <authorList>
            <consortium name="Pathogen Informatics"/>
        </authorList>
    </citation>
    <scope>NUCLEOTIDE SEQUENCE [LARGE SCALE GENOMIC DNA]</scope>
    <source>
        <strain evidence="5">R148</strain>
    </source>
</reference>
<dbReference type="InterPro" id="IPR008948">
    <property type="entry name" value="L-Aspartase-like"/>
</dbReference>
<dbReference type="Gene3D" id="1.10.40.30">
    <property type="entry name" value="Fumarase/aspartase (C-terminal domain)"/>
    <property type="match status" value="1"/>
</dbReference>
<dbReference type="RefSeq" id="WP_019210299.1">
    <property type="nucleotide sequence ID" value="NZ_CWJI01000001.1"/>
</dbReference>
<protein>
    <submittedName>
        <fullName evidence="4">Adenylosuccinate lyase</fullName>
        <ecNumber evidence="4">4.3.2.2</ecNumber>
        <ecNumber evidence="4">5.5.1.2</ecNumber>
    </submittedName>
</protein>
<organism evidence="4 5">
    <name type="scientific">Yersinia intermedia</name>
    <dbReference type="NCBI Taxonomy" id="631"/>
    <lineage>
        <taxon>Bacteria</taxon>
        <taxon>Pseudomonadati</taxon>
        <taxon>Pseudomonadota</taxon>
        <taxon>Gammaproteobacteria</taxon>
        <taxon>Enterobacterales</taxon>
        <taxon>Yersiniaceae</taxon>
        <taxon>Yersinia</taxon>
    </lineage>
</organism>
<dbReference type="InterPro" id="IPR022761">
    <property type="entry name" value="Fumarate_lyase_N"/>
</dbReference>
<dbReference type="Proteomes" id="UP000043316">
    <property type="component" value="Unassembled WGS sequence"/>
</dbReference>
<dbReference type="SMART" id="SM00998">
    <property type="entry name" value="ADSL_C"/>
    <property type="match status" value="1"/>
</dbReference>
<dbReference type="InterPro" id="IPR019468">
    <property type="entry name" value="AdenyloSucc_lyase_C"/>
</dbReference>
<dbReference type="GO" id="GO:0044208">
    <property type="term" value="P:'de novo' AMP biosynthetic process"/>
    <property type="evidence" value="ECO:0007669"/>
    <property type="project" value="TreeGrafter"/>
</dbReference>
<feature type="domain" description="Adenylosuccinate lyase C-terminal" evidence="3">
    <location>
        <begin position="366"/>
        <end position="444"/>
    </location>
</feature>
<evidence type="ECO:0000313" key="4">
    <source>
        <dbReference type="EMBL" id="CRY53518.1"/>
    </source>
</evidence>
<dbReference type="InterPro" id="IPR020557">
    <property type="entry name" value="Fumarate_lyase_CS"/>
</dbReference>
<dbReference type="InterPro" id="IPR024083">
    <property type="entry name" value="Fumarase/histidase_N"/>
</dbReference>
<dbReference type="EC" id="4.3.2.2" evidence="4"/>
<dbReference type="EMBL" id="CWJI01000001">
    <property type="protein sequence ID" value="CRY53518.1"/>
    <property type="molecule type" value="Genomic_DNA"/>
</dbReference>
<gene>
    <name evidence="4" type="primary">purB_1</name>
    <name evidence="4" type="ORF">ERS008476_00414</name>
</gene>
<dbReference type="SUPFAM" id="SSF48557">
    <property type="entry name" value="L-aspartase-like"/>
    <property type="match status" value="1"/>
</dbReference>
<sequence length="458" mass="50173">MRGSLSSVFDSELYSSLFTQPEMKQVWSDENLIRCWLEFEMAVACVQAELDIIPAQAAKDIVTTCQSLDVDWQRLATETRSVGMAIKPLVDQITDAGTPLVKKYLHWGCTTQDLLDSALAMRIKQTLLLVRGQLIELGASLKTMALAHKATVMVARTNSVDASATTWGLQVSSYLNEITRNIHRLDNLYPTAITGLFGGAVGNLASVGHNGIETRNNLMKALGLSAPIGMMNASQDNVVQVVQFFALVHGTLCRIANDVETMGRPSLGELREGEGGGGSSTMPHKTNPRASNMIQTLSRMGWMYASGATNLLDQQDVRAASMRVLNWTLLPESALSLSTSLDRACRLITHLVVDKERMNDNFSTSKYFIMSESVAMKLADKIGRDQGYNLMKKLLNTADGTQNLEQLVLNNTQIREFLTEEELIAACDPSSYLGCNDALVDETVAFFDSTAKVNTLSI</sequence>
<dbReference type="PROSITE" id="PS00163">
    <property type="entry name" value="FUMARATE_LYASES"/>
    <property type="match status" value="1"/>
</dbReference>
<dbReference type="GO" id="GO:0047472">
    <property type="term" value="F:3-carboxy-cis,cis-muconate cycloisomerase activity"/>
    <property type="evidence" value="ECO:0007669"/>
    <property type="project" value="UniProtKB-EC"/>
</dbReference>
<keyword evidence="1 4" id="KW-0456">Lyase</keyword>
<dbReference type="PANTHER" id="PTHR43172:SF1">
    <property type="entry name" value="ADENYLOSUCCINATE LYASE"/>
    <property type="match status" value="1"/>
</dbReference>
<proteinExistence type="predicted"/>
<dbReference type="GO" id="GO:0070626">
    <property type="term" value="F:(S)-2-(5-amino-1-(5-phospho-D-ribosyl)imidazole-4-carboxamido) succinate lyase (fumarate-forming) activity"/>
    <property type="evidence" value="ECO:0007669"/>
    <property type="project" value="TreeGrafter"/>
</dbReference>
<dbReference type="Gene3D" id="1.20.200.10">
    <property type="entry name" value="Fumarase/aspartase (Central domain)"/>
    <property type="match status" value="1"/>
</dbReference>
<name>A0A0H5LR15_YERIN</name>
<dbReference type="InterPro" id="IPR000362">
    <property type="entry name" value="Fumarate_lyase_fam"/>
</dbReference>
<dbReference type="EC" id="5.5.1.2" evidence="4"/>